<dbReference type="EMBL" id="AP018694">
    <property type="protein sequence ID" value="BBE18417.1"/>
    <property type="molecule type" value="Genomic_DNA"/>
</dbReference>
<feature type="transmembrane region" description="Helical" evidence="6">
    <location>
        <begin position="736"/>
        <end position="756"/>
    </location>
</feature>
<feature type="transmembrane region" description="Helical" evidence="6">
    <location>
        <begin position="20"/>
        <end position="39"/>
    </location>
</feature>
<keyword evidence="2" id="KW-1003">Cell membrane</keyword>
<dbReference type="AlphaFoldDB" id="A0A5K7SAE4"/>
<comment type="subcellular location">
    <subcellularLocation>
        <location evidence="1">Cell membrane</location>
        <topology evidence="1">Multi-pass membrane protein</topology>
    </subcellularLocation>
</comment>
<dbReference type="PANTHER" id="PTHR30572">
    <property type="entry name" value="MEMBRANE COMPONENT OF TRANSPORTER-RELATED"/>
    <property type="match status" value="1"/>
</dbReference>
<feature type="transmembrane region" description="Helical" evidence="6">
    <location>
        <begin position="412"/>
        <end position="432"/>
    </location>
</feature>
<evidence type="ECO:0000256" key="3">
    <source>
        <dbReference type="ARBA" id="ARBA00022692"/>
    </source>
</evidence>
<dbReference type="PROSITE" id="PS51257">
    <property type="entry name" value="PROKAR_LIPOPROTEIN"/>
    <property type="match status" value="1"/>
</dbReference>
<gene>
    <name evidence="9" type="ORF">AQPE_2579</name>
</gene>
<sequence>MLKLKIIIRGLFRQKLNTGIIIISLAIGMACVNLIAMFINRELNTDAFHKQKEQMYALRCDDLFNKGKGQQTYLCSEGSVEYIKDNFIQVEDYCRVSPASAQKVVVNNETYYDRPGVIAASKNFFSFFSYQLLTNNPKTSLEADNDLVISEDLSQKYFGTGNAVGQIITLVNGEKEEPMIVTGVFRKPLENTQIRFDMVRPAKGKNSRCFVRLASGANPQELEKIFAANKAAIPSINDGTPGQYSLKPFQDTYFDTSRHISFEASRDKTDLWIALIIGLVIIGIASFNYLGLVNNNLIEKNKAYAVQRVNGGSKFGFVINFMTESLIVVGISFLLSLILMLWMVPFFNHLTSTNITSDFIFNPKQMLILSEVVAVLLIITLLFVVFRIRKNKYLNALKPGGNQIGKRVQMPAFNIFQLASSLVLIIFSIIIIKQTNYITQKPIGLDKQVFEVKIPAQYASIVSVFKEELRTNSSVGLVSIAGASPVLEHFMFLLHYNENGVEKEYSPSGFTGDENYIATLGIRIVEGSGFSGNPESDKNKCLINESLAAMFPTQNLIGKGVPGMENKIVTGIVKDFHYSSLKSLVEPALIAYDPKGLHLMVKASENQLALAQDAIAKTWKKLIPDYPLDMETIGDRYEFLHRENKKYLQLIGACSVISVFLSMIGLFAISFQSSRYRTKEIGIRKVNGAKISEVMTMLNKDFVKWVAIAFVIATPIAWYAMNKWLESFAYKTNLSWWIFALAGLLALGIALLTVSWQSWKAATRNPVEALRYE</sequence>
<keyword evidence="5 6" id="KW-0472">Membrane</keyword>
<dbReference type="InterPro" id="IPR050250">
    <property type="entry name" value="Macrolide_Exporter_MacB"/>
</dbReference>
<dbReference type="InterPro" id="IPR003838">
    <property type="entry name" value="ABC3_permease_C"/>
</dbReference>
<evidence type="ECO:0000256" key="2">
    <source>
        <dbReference type="ARBA" id="ARBA00022475"/>
    </source>
</evidence>
<evidence type="ECO:0000313" key="10">
    <source>
        <dbReference type="Proteomes" id="UP001193389"/>
    </source>
</evidence>
<evidence type="ECO:0000256" key="6">
    <source>
        <dbReference type="SAM" id="Phobius"/>
    </source>
</evidence>
<reference evidence="9" key="1">
    <citation type="journal article" date="2020" name="Int. J. Syst. Evol. Microbiol.">
        <title>Aquipluma nitroreducens gen. nov. sp. nov., a novel facultatively anaerobic bacterium isolated from a freshwater lake.</title>
        <authorList>
            <person name="Watanabe M."/>
            <person name="Kojima H."/>
            <person name="Fukui M."/>
        </authorList>
    </citation>
    <scope>NUCLEOTIDE SEQUENCE</scope>
    <source>
        <strain evidence="9">MeG22</strain>
    </source>
</reference>
<name>A0A5K7SAE4_9BACT</name>
<dbReference type="Pfam" id="PF02687">
    <property type="entry name" value="FtsX"/>
    <property type="match status" value="2"/>
</dbReference>
<organism evidence="9 10">
    <name type="scientific">Aquipluma nitroreducens</name>
    <dbReference type="NCBI Taxonomy" id="2010828"/>
    <lineage>
        <taxon>Bacteria</taxon>
        <taxon>Pseudomonadati</taxon>
        <taxon>Bacteroidota</taxon>
        <taxon>Bacteroidia</taxon>
        <taxon>Marinilabiliales</taxon>
        <taxon>Prolixibacteraceae</taxon>
        <taxon>Aquipluma</taxon>
    </lineage>
</organism>
<feature type="domain" description="ABC3 transporter permease C-terminal" evidence="7">
    <location>
        <begin position="276"/>
        <end position="390"/>
    </location>
</feature>
<dbReference type="GO" id="GO:0005886">
    <property type="term" value="C:plasma membrane"/>
    <property type="evidence" value="ECO:0007669"/>
    <property type="project" value="UniProtKB-SubCell"/>
</dbReference>
<keyword evidence="4 6" id="KW-1133">Transmembrane helix</keyword>
<feature type="transmembrane region" description="Helical" evidence="6">
    <location>
        <begin position="702"/>
        <end position="721"/>
    </location>
</feature>
<evidence type="ECO:0000256" key="5">
    <source>
        <dbReference type="ARBA" id="ARBA00023136"/>
    </source>
</evidence>
<keyword evidence="3 6" id="KW-0812">Transmembrane</keyword>
<feature type="transmembrane region" description="Helical" evidence="6">
    <location>
        <begin position="647"/>
        <end position="669"/>
    </location>
</feature>
<feature type="transmembrane region" description="Helical" evidence="6">
    <location>
        <begin position="367"/>
        <end position="388"/>
    </location>
</feature>
<evidence type="ECO:0000256" key="1">
    <source>
        <dbReference type="ARBA" id="ARBA00004651"/>
    </source>
</evidence>
<dbReference type="GO" id="GO:0022857">
    <property type="term" value="F:transmembrane transporter activity"/>
    <property type="evidence" value="ECO:0007669"/>
    <property type="project" value="TreeGrafter"/>
</dbReference>
<dbReference type="RefSeq" id="WP_318346756.1">
    <property type="nucleotide sequence ID" value="NZ_AP018694.1"/>
</dbReference>
<evidence type="ECO:0000259" key="7">
    <source>
        <dbReference type="Pfam" id="PF02687"/>
    </source>
</evidence>
<feature type="domain" description="MacB-like periplasmic core" evidence="8">
    <location>
        <begin position="18"/>
        <end position="224"/>
    </location>
</feature>
<dbReference type="KEGG" id="anf:AQPE_2579"/>
<feature type="transmembrane region" description="Helical" evidence="6">
    <location>
        <begin position="271"/>
        <end position="292"/>
    </location>
</feature>
<feature type="domain" description="ABC3 transporter permease C-terminal" evidence="7">
    <location>
        <begin position="655"/>
        <end position="766"/>
    </location>
</feature>
<evidence type="ECO:0000313" key="9">
    <source>
        <dbReference type="EMBL" id="BBE18417.1"/>
    </source>
</evidence>
<proteinExistence type="predicted"/>
<dbReference type="InterPro" id="IPR025857">
    <property type="entry name" value="MacB_PCD"/>
</dbReference>
<dbReference type="Proteomes" id="UP001193389">
    <property type="component" value="Chromosome"/>
</dbReference>
<dbReference type="Pfam" id="PF12704">
    <property type="entry name" value="MacB_PCD"/>
    <property type="match status" value="1"/>
</dbReference>
<evidence type="ECO:0000259" key="8">
    <source>
        <dbReference type="Pfam" id="PF12704"/>
    </source>
</evidence>
<protein>
    <submittedName>
        <fullName evidence="9">ABC transporter permease</fullName>
    </submittedName>
</protein>
<keyword evidence="10" id="KW-1185">Reference proteome</keyword>
<accession>A0A5K7SAE4</accession>
<dbReference type="PANTHER" id="PTHR30572:SF18">
    <property type="entry name" value="ABC-TYPE MACROLIDE FAMILY EXPORT SYSTEM PERMEASE COMPONENT 2"/>
    <property type="match status" value="1"/>
</dbReference>
<evidence type="ECO:0000256" key="4">
    <source>
        <dbReference type="ARBA" id="ARBA00022989"/>
    </source>
</evidence>
<feature type="transmembrane region" description="Helical" evidence="6">
    <location>
        <begin position="326"/>
        <end position="347"/>
    </location>
</feature>